<keyword evidence="1" id="KW-0812">Transmembrane</keyword>
<comment type="caution">
    <text evidence="2">The sequence shown here is derived from an EMBL/GenBank/DDBJ whole genome shotgun (WGS) entry which is preliminary data.</text>
</comment>
<evidence type="ECO:0000313" key="3">
    <source>
        <dbReference type="Proteomes" id="UP001328107"/>
    </source>
</evidence>
<protein>
    <submittedName>
        <fullName evidence="2">Uncharacterized protein</fullName>
    </submittedName>
</protein>
<organism evidence="2 3">
    <name type="scientific">Pristionchus mayeri</name>
    <dbReference type="NCBI Taxonomy" id="1317129"/>
    <lineage>
        <taxon>Eukaryota</taxon>
        <taxon>Metazoa</taxon>
        <taxon>Ecdysozoa</taxon>
        <taxon>Nematoda</taxon>
        <taxon>Chromadorea</taxon>
        <taxon>Rhabditida</taxon>
        <taxon>Rhabditina</taxon>
        <taxon>Diplogasteromorpha</taxon>
        <taxon>Diplogasteroidea</taxon>
        <taxon>Neodiplogasteridae</taxon>
        <taxon>Pristionchus</taxon>
    </lineage>
</organism>
<proteinExistence type="predicted"/>
<feature type="non-terminal residue" evidence="2">
    <location>
        <position position="1"/>
    </location>
</feature>
<accession>A0AAN5DIR9</accession>
<evidence type="ECO:0000256" key="1">
    <source>
        <dbReference type="SAM" id="Phobius"/>
    </source>
</evidence>
<dbReference type="AlphaFoldDB" id="A0AAN5DIR9"/>
<keyword evidence="3" id="KW-1185">Reference proteome</keyword>
<sequence length="71" mass="8007">SCSNFDSVHDFEYANCSYAGSIDNCKLIDELHTVRSFGSSTMILVPKIISCLTLSLNLFYGAILLLSWRRR</sequence>
<name>A0AAN5DIR9_9BILA</name>
<feature type="non-terminal residue" evidence="2">
    <location>
        <position position="71"/>
    </location>
</feature>
<dbReference type="EMBL" id="BTRK01000006">
    <property type="protein sequence ID" value="GMR63039.1"/>
    <property type="molecule type" value="Genomic_DNA"/>
</dbReference>
<dbReference type="Proteomes" id="UP001328107">
    <property type="component" value="Unassembled WGS sequence"/>
</dbReference>
<gene>
    <name evidence="2" type="ORF">PMAYCL1PPCAC_33234</name>
</gene>
<keyword evidence="1" id="KW-0472">Membrane</keyword>
<feature type="transmembrane region" description="Helical" evidence="1">
    <location>
        <begin position="44"/>
        <end position="68"/>
    </location>
</feature>
<evidence type="ECO:0000313" key="2">
    <source>
        <dbReference type="EMBL" id="GMR63039.1"/>
    </source>
</evidence>
<reference evidence="3" key="1">
    <citation type="submission" date="2022-10" db="EMBL/GenBank/DDBJ databases">
        <title>Genome assembly of Pristionchus species.</title>
        <authorList>
            <person name="Yoshida K."/>
            <person name="Sommer R.J."/>
        </authorList>
    </citation>
    <scope>NUCLEOTIDE SEQUENCE [LARGE SCALE GENOMIC DNA]</scope>
    <source>
        <strain evidence="3">RS5460</strain>
    </source>
</reference>
<keyword evidence="1" id="KW-1133">Transmembrane helix</keyword>